<name>A0ABU6T6B6_9FABA</name>
<feature type="region of interest" description="Disordered" evidence="1">
    <location>
        <begin position="63"/>
        <end position="101"/>
    </location>
</feature>
<evidence type="ECO:0000313" key="2">
    <source>
        <dbReference type="EMBL" id="MED6144277.1"/>
    </source>
</evidence>
<comment type="caution">
    <text evidence="2">The sequence shown here is derived from an EMBL/GenBank/DDBJ whole genome shotgun (WGS) entry which is preliminary data.</text>
</comment>
<dbReference type="Proteomes" id="UP001341840">
    <property type="component" value="Unassembled WGS sequence"/>
</dbReference>
<feature type="region of interest" description="Disordered" evidence="1">
    <location>
        <begin position="180"/>
        <end position="201"/>
    </location>
</feature>
<protein>
    <submittedName>
        <fullName evidence="2">Uncharacterized protein</fullName>
    </submittedName>
</protein>
<organism evidence="2 3">
    <name type="scientific">Stylosanthes scabra</name>
    <dbReference type="NCBI Taxonomy" id="79078"/>
    <lineage>
        <taxon>Eukaryota</taxon>
        <taxon>Viridiplantae</taxon>
        <taxon>Streptophyta</taxon>
        <taxon>Embryophyta</taxon>
        <taxon>Tracheophyta</taxon>
        <taxon>Spermatophyta</taxon>
        <taxon>Magnoliopsida</taxon>
        <taxon>eudicotyledons</taxon>
        <taxon>Gunneridae</taxon>
        <taxon>Pentapetalae</taxon>
        <taxon>rosids</taxon>
        <taxon>fabids</taxon>
        <taxon>Fabales</taxon>
        <taxon>Fabaceae</taxon>
        <taxon>Papilionoideae</taxon>
        <taxon>50 kb inversion clade</taxon>
        <taxon>dalbergioids sensu lato</taxon>
        <taxon>Dalbergieae</taxon>
        <taxon>Pterocarpus clade</taxon>
        <taxon>Stylosanthes</taxon>
    </lineage>
</organism>
<reference evidence="2 3" key="1">
    <citation type="journal article" date="2023" name="Plants (Basel)">
        <title>Bridging the Gap: Combining Genomics and Transcriptomics Approaches to Understand Stylosanthes scabra, an Orphan Legume from the Brazilian Caatinga.</title>
        <authorList>
            <person name="Ferreira-Neto J.R.C."/>
            <person name="da Silva M.D."/>
            <person name="Binneck E."/>
            <person name="de Melo N.F."/>
            <person name="da Silva R.H."/>
            <person name="de Melo A.L.T.M."/>
            <person name="Pandolfi V."/>
            <person name="Bustamante F.O."/>
            <person name="Brasileiro-Vidal A.C."/>
            <person name="Benko-Iseppon A.M."/>
        </authorList>
    </citation>
    <scope>NUCLEOTIDE SEQUENCE [LARGE SCALE GENOMIC DNA]</scope>
    <source>
        <tissue evidence="2">Leaves</tissue>
    </source>
</reference>
<gene>
    <name evidence="2" type="ORF">PIB30_014137</name>
</gene>
<accession>A0ABU6T6B6</accession>
<evidence type="ECO:0000256" key="1">
    <source>
        <dbReference type="SAM" id="MobiDB-lite"/>
    </source>
</evidence>
<dbReference type="EMBL" id="JASCZI010090658">
    <property type="protein sequence ID" value="MED6144277.1"/>
    <property type="molecule type" value="Genomic_DNA"/>
</dbReference>
<evidence type="ECO:0000313" key="3">
    <source>
        <dbReference type="Proteomes" id="UP001341840"/>
    </source>
</evidence>
<proteinExistence type="predicted"/>
<keyword evidence="3" id="KW-1185">Reference proteome</keyword>
<sequence length="224" mass="23638">MTDSGQDPDTSGAEEACVAAALNQLNGTMATCNANLVKLLDVAQQQVQVSGSIAVEMKSGVATETTPQKECPDDAARGVTGKSTHSQVVHGADTSGGPTSEEANDPIYVPNVTHLLPSLGGECSDDTVMMGSMIQPLRIPSALRGKLQGRLGDDLQVQRTSTDGCSRPSKLQKVIDLTPEEKKRSGKMRSAQREPKWETGAENIAVTFPSVSTTFHISSSHAFD</sequence>